<comment type="similarity">
    <text evidence="1">Belongs to the four-carbon acid sugar kinase family.</text>
</comment>
<dbReference type="Proteomes" id="UP001303564">
    <property type="component" value="Chromosome"/>
</dbReference>
<evidence type="ECO:0000256" key="2">
    <source>
        <dbReference type="ARBA" id="ARBA00022679"/>
    </source>
</evidence>
<sequence>MSREKYLIIADDFTGASDTGVQLKKNGYQAEIQLFPTGGLVDHSVVLDTESRTISPVAASRKVAELVKKITEKNQFNLVYKKIDSTIRGNIGEEIHAISDLYQPDLIVVAPALPNANRTTINGIQMLGGKPLMATDITNDPLNPLWTDNIVELLQKEFGRDVELVSLKTNKRALPSKAKVLVFDAETDSDLEAVVASTRAKERRILYVGSAGLASVLFKKSKRVFPSLAVVGSISETSLSQMEYAAENGISIVTIQLNDLLKPDSLPLISKYQELVHSSLSKGDTILTVTRKKEDYQKTIEAFESLGTVDRSEISRIVRENLAAIASEVVKAQRLSGLFLTGGDTAIEMIRALGASGSEIQEEITPGVVLGTLIGGIADGLKIVTKAGAFGQQDTLLESMKRLSGGE</sequence>
<organism evidence="9 11">
    <name type="scientific">Lacticaseibacillus casei</name>
    <name type="common">Lactobacillus casei</name>
    <dbReference type="NCBI Taxonomy" id="1582"/>
    <lineage>
        <taxon>Bacteria</taxon>
        <taxon>Bacillati</taxon>
        <taxon>Bacillota</taxon>
        <taxon>Bacilli</taxon>
        <taxon>Lactobacillales</taxon>
        <taxon>Lactobacillaceae</taxon>
        <taxon>Lacticaseibacillus</taxon>
    </lineage>
</organism>
<dbReference type="Gene3D" id="3.40.50.10840">
    <property type="entry name" value="Putative sugar-binding, N-terminal domain"/>
    <property type="match status" value="1"/>
</dbReference>
<evidence type="ECO:0000256" key="5">
    <source>
        <dbReference type="ARBA" id="ARBA00022840"/>
    </source>
</evidence>
<feature type="domain" description="Four-carbon acid sugar kinase N-terminal" evidence="7">
    <location>
        <begin position="7"/>
        <end position="216"/>
    </location>
</feature>
<dbReference type="InterPro" id="IPR031475">
    <property type="entry name" value="NBD_C"/>
</dbReference>
<dbReference type="Pfam" id="PF07005">
    <property type="entry name" value="SBD_N"/>
    <property type="match status" value="1"/>
</dbReference>
<keyword evidence="5" id="KW-0067">ATP-binding</keyword>
<protein>
    <submittedName>
        <fullName evidence="9">4-hydroxythreonine-4-phosphate dehydrogenase</fullName>
    </submittedName>
    <submittedName>
        <fullName evidence="10">Four-carbon acid sugar kinase family protein</fullName>
    </submittedName>
</protein>
<evidence type="ECO:0000256" key="4">
    <source>
        <dbReference type="ARBA" id="ARBA00022777"/>
    </source>
</evidence>
<keyword evidence="4 10" id="KW-0418">Kinase</keyword>
<evidence type="ECO:0000313" key="10">
    <source>
        <dbReference type="EMBL" id="WNX27326.1"/>
    </source>
</evidence>
<evidence type="ECO:0000313" key="11">
    <source>
        <dbReference type="Proteomes" id="UP000195609"/>
    </source>
</evidence>
<dbReference type="SUPFAM" id="SSF142764">
    <property type="entry name" value="YgbK-like"/>
    <property type="match status" value="1"/>
</dbReference>
<evidence type="ECO:0000256" key="1">
    <source>
        <dbReference type="ARBA" id="ARBA00005715"/>
    </source>
</evidence>
<gene>
    <name evidence="9" type="ORF">BGL52_13370</name>
    <name evidence="10" type="ORF">RWA16_13135</name>
</gene>
<dbReference type="Gene3D" id="3.40.980.20">
    <property type="entry name" value="Four-carbon acid sugar kinase, nucleotide binding domain"/>
    <property type="match status" value="1"/>
</dbReference>
<dbReference type="GO" id="GO:0016301">
    <property type="term" value="F:kinase activity"/>
    <property type="evidence" value="ECO:0007669"/>
    <property type="project" value="UniProtKB-KW"/>
</dbReference>
<evidence type="ECO:0000259" key="8">
    <source>
        <dbReference type="Pfam" id="PF17042"/>
    </source>
</evidence>
<accession>A0AAN1KFF1</accession>
<dbReference type="InterPro" id="IPR037051">
    <property type="entry name" value="4-carb_acid_sugar_kinase_N_sf"/>
</dbReference>
<dbReference type="EMBL" id="CP136128">
    <property type="protein sequence ID" value="WNX27326.1"/>
    <property type="molecule type" value="Genomic_DNA"/>
</dbReference>
<dbReference type="Pfam" id="PF17042">
    <property type="entry name" value="NBD_C"/>
    <property type="match status" value="1"/>
</dbReference>
<keyword evidence="12" id="KW-1185">Reference proteome</keyword>
<dbReference type="AlphaFoldDB" id="A0AAN1KFF1"/>
<keyword evidence="2" id="KW-0808">Transferase</keyword>
<reference evidence="10 12" key="2">
    <citation type="submission" date="2023-09" db="EMBL/GenBank/DDBJ databases">
        <title>Genomic characteristic of L. casei group strains isolated from clinical sources.</title>
        <authorList>
            <person name="Jarocki P."/>
        </authorList>
    </citation>
    <scope>NUCLEOTIDE SEQUENCE [LARGE SCALE GENOMIC DNA]</scope>
    <source>
        <strain evidence="10 12">LMG 24099</strain>
    </source>
</reference>
<evidence type="ECO:0000256" key="6">
    <source>
        <dbReference type="ARBA" id="ARBA00023277"/>
    </source>
</evidence>
<dbReference type="RefSeq" id="WP_087913004.1">
    <property type="nucleotide sequence ID" value="NZ_CP017065.1"/>
</dbReference>
<keyword evidence="3" id="KW-0547">Nucleotide-binding</keyword>
<name>A0AAN1KFF1_LACCA</name>
<dbReference type="InterPro" id="IPR010737">
    <property type="entry name" value="4-carb_acid_sugar_kinase_N"/>
</dbReference>
<dbReference type="InterPro" id="IPR042213">
    <property type="entry name" value="NBD_C_sf"/>
</dbReference>
<evidence type="ECO:0000259" key="7">
    <source>
        <dbReference type="Pfam" id="PF07005"/>
    </source>
</evidence>
<evidence type="ECO:0000313" key="9">
    <source>
        <dbReference type="EMBL" id="ARY92693.1"/>
    </source>
</evidence>
<dbReference type="GO" id="GO:0005524">
    <property type="term" value="F:ATP binding"/>
    <property type="evidence" value="ECO:0007669"/>
    <property type="project" value="UniProtKB-KW"/>
</dbReference>
<proteinExistence type="inferred from homology"/>
<keyword evidence="6" id="KW-0119">Carbohydrate metabolism</keyword>
<evidence type="ECO:0000256" key="3">
    <source>
        <dbReference type="ARBA" id="ARBA00022741"/>
    </source>
</evidence>
<feature type="domain" description="Four-carbon acid sugar kinase nucleotide binding" evidence="8">
    <location>
        <begin position="228"/>
        <end position="396"/>
    </location>
</feature>
<dbReference type="EMBL" id="CP017065">
    <property type="protein sequence ID" value="ARY92693.1"/>
    <property type="molecule type" value="Genomic_DNA"/>
</dbReference>
<reference evidence="9 11" key="1">
    <citation type="journal article" date="2017" name="Front. Immunol.">
        <title>Complete Genome Sequence of Lactobacillus casei LC5, a Potential Probiotics for Atopic Dermatitis.</title>
        <authorList>
            <person name="Kang J."/>
            <person name="Chung W.H."/>
            <person name="Lim T.J."/>
            <person name="Whon T.W."/>
            <person name="Lim S."/>
            <person name="Nam Y.D."/>
        </authorList>
    </citation>
    <scope>NUCLEOTIDE SEQUENCE [LARGE SCALE GENOMIC DNA]</scope>
    <source>
        <strain evidence="9 11">LC5</strain>
    </source>
</reference>
<evidence type="ECO:0000313" key="12">
    <source>
        <dbReference type="Proteomes" id="UP001303564"/>
    </source>
</evidence>
<dbReference type="Proteomes" id="UP000195609">
    <property type="component" value="Chromosome"/>
</dbReference>